<dbReference type="Gene3D" id="3.20.80.10">
    <property type="entry name" value="Regulatory factor, effector binding domain"/>
    <property type="match status" value="1"/>
</dbReference>
<evidence type="ECO:0000313" key="2">
    <source>
        <dbReference type="EMBL" id="WRL67374.1"/>
    </source>
</evidence>
<feature type="region of interest" description="Disordered" evidence="1">
    <location>
        <begin position="68"/>
        <end position="102"/>
    </location>
</feature>
<protein>
    <submittedName>
        <fullName evidence="2">Uncharacterized protein</fullName>
    </submittedName>
</protein>
<sequence>MTTTLDLRRELRGLYSAAPEPALVDVPDLAFLMIDGHGDPNSAPAYPSAVQALYSVAYAVRFALERGRPPSTRGSCRWKGCGGPTTWPPSPPTTSPTGTGRS</sequence>
<dbReference type="Proteomes" id="UP001324287">
    <property type="component" value="Chromosome"/>
</dbReference>
<evidence type="ECO:0000313" key="3">
    <source>
        <dbReference type="Proteomes" id="UP001324287"/>
    </source>
</evidence>
<gene>
    <name evidence="2" type="ORF">U6N30_12725</name>
</gene>
<dbReference type="RefSeq" id="WP_324278681.1">
    <property type="nucleotide sequence ID" value="NZ_CP141261.1"/>
</dbReference>
<dbReference type="EMBL" id="CP141261">
    <property type="protein sequence ID" value="WRL67374.1"/>
    <property type="molecule type" value="Genomic_DNA"/>
</dbReference>
<accession>A0ABZ1B991</accession>
<dbReference type="InterPro" id="IPR011256">
    <property type="entry name" value="Reg_factor_effector_dom_sf"/>
</dbReference>
<evidence type="ECO:0000256" key="1">
    <source>
        <dbReference type="SAM" id="MobiDB-lite"/>
    </source>
</evidence>
<proteinExistence type="predicted"/>
<keyword evidence="3" id="KW-1185">Reference proteome</keyword>
<organism evidence="2 3">
    <name type="scientific">Blastococcus brunescens</name>
    <dbReference type="NCBI Taxonomy" id="1564165"/>
    <lineage>
        <taxon>Bacteria</taxon>
        <taxon>Bacillati</taxon>
        <taxon>Actinomycetota</taxon>
        <taxon>Actinomycetes</taxon>
        <taxon>Geodermatophilales</taxon>
        <taxon>Geodermatophilaceae</taxon>
        <taxon>Blastococcus</taxon>
    </lineage>
</organism>
<reference evidence="2 3" key="1">
    <citation type="submission" date="2023-12" db="EMBL/GenBank/DDBJ databases">
        <title>Blastococcus brunescens sp. nov., an actonobacterium isolated from sandstone collected in sahara desert.</title>
        <authorList>
            <person name="Gtari M."/>
            <person name="Ghodhbane F."/>
        </authorList>
    </citation>
    <scope>NUCLEOTIDE SEQUENCE [LARGE SCALE GENOMIC DNA]</scope>
    <source>
        <strain evidence="2 3">BMG 8361</strain>
    </source>
</reference>
<name>A0ABZ1B991_9ACTN</name>